<dbReference type="Pfam" id="PF14742">
    <property type="entry name" value="GDE_N_bis"/>
    <property type="match status" value="1"/>
</dbReference>
<evidence type="ECO:0000313" key="4">
    <source>
        <dbReference type="Proteomes" id="UP000652013"/>
    </source>
</evidence>
<organism evidence="3 4">
    <name type="scientific">Spirilliplanes yamanashiensis</name>
    <dbReference type="NCBI Taxonomy" id="42233"/>
    <lineage>
        <taxon>Bacteria</taxon>
        <taxon>Bacillati</taxon>
        <taxon>Actinomycetota</taxon>
        <taxon>Actinomycetes</taxon>
        <taxon>Micromonosporales</taxon>
        <taxon>Micromonosporaceae</taxon>
        <taxon>Spirilliplanes</taxon>
    </lineage>
</organism>
<dbReference type="Proteomes" id="UP000652013">
    <property type="component" value="Unassembled WGS sequence"/>
</dbReference>
<dbReference type="Pfam" id="PF22422">
    <property type="entry name" value="MGH1-like_GH"/>
    <property type="match status" value="1"/>
</dbReference>
<keyword evidence="4" id="KW-1185">Reference proteome</keyword>
<comment type="caution">
    <text evidence="3">The sequence shown here is derived from an EMBL/GenBank/DDBJ whole genome shotgun (WGS) entry which is preliminary data.</text>
</comment>
<feature type="domain" description="Mannosylglycerate hydrolase MGH1-like glycoside hydrolase" evidence="2">
    <location>
        <begin position="373"/>
        <end position="608"/>
    </location>
</feature>
<sequence length="713" mass="76399">MLLPGGMTQPWTFAGAPGAAPAAGTVTLVEGSTFCISEQNGDVAAGHAQGLFVRDTRVLAGWRLTVDGRPAEALAAHVTDPYAAVFVGRLPPPGGGDSRLVTVRERWVGDGMREDLTVRNLVAAPRSVDVVLAVEADFADLFEVKEGRTEPPEAFTATAHDGGLHLTGTRRGHPCGVSVTGDIPAEVAVDADGGRLTWRVALAPHGARRITVEVVPVTAAGPMALRHPGGHPVEHSVPARMQRAWRRGSPSVTTGDAGLAAVLARSVDDLGALRIYDAAHPERAVVAAGAPWFMALFGRDSLLTSYMLLPLNAELALGTLQTLADRQGRVVDPATEEQPGRILHEVRFGPAAWLALGGSGVYYGTADATPLFVMLLGELARWGRYPDAVRDLLPAADRALAWIDEYGDADGDGFVEYARSTPTGLANQGWKDSHDGITFADGRLAEAPIALAEVQAYVYAAFRARSRFAAEAGDERGARHWRGRARRLRRAFNDAFWLPERGWYAVALDGDKRPVDALTSNVGHCLWTGIADRDKAARVADHLLSEAMFSGWGVRTLATTMGAYNPISYHNGSVWPHDTAICVAGLMRYGHTAHAQRVAEGLLDAAAHVGHRLPELFCGFARDDFAVPVPYPTSCSPQAWASAAPLLLLRSLLRFHPAVPRQRLHCDPAVPDRYLPLTVNRMRVAEREVDVRVDAHGWRLDGLDGTGIGVTGG</sequence>
<dbReference type="Gene3D" id="1.50.10.10">
    <property type="match status" value="1"/>
</dbReference>
<dbReference type="EMBL" id="BOOY01000018">
    <property type="protein sequence ID" value="GIJ03083.1"/>
    <property type="molecule type" value="Genomic_DNA"/>
</dbReference>
<feature type="domain" description="Putative glycogen debranching enzyme N-terminal" evidence="1">
    <location>
        <begin position="28"/>
        <end position="212"/>
    </location>
</feature>
<dbReference type="InterPro" id="IPR032856">
    <property type="entry name" value="GDE_N_bis"/>
</dbReference>
<reference evidence="3" key="1">
    <citation type="submission" date="2021-01" db="EMBL/GenBank/DDBJ databases">
        <title>Whole genome shotgun sequence of Spirilliplanes yamanashiensis NBRC 15828.</title>
        <authorList>
            <person name="Komaki H."/>
            <person name="Tamura T."/>
        </authorList>
    </citation>
    <scope>NUCLEOTIDE SEQUENCE</scope>
    <source>
        <strain evidence="3">NBRC 15828</strain>
    </source>
</reference>
<dbReference type="GO" id="GO:0005975">
    <property type="term" value="P:carbohydrate metabolic process"/>
    <property type="evidence" value="ECO:0007669"/>
    <property type="project" value="InterPro"/>
</dbReference>
<proteinExistence type="predicted"/>
<protein>
    <submittedName>
        <fullName evidence="3">Amylo-alpha-1,6-glucosidase</fullName>
    </submittedName>
</protein>
<dbReference type="SUPFAM" id="SSF48208">
    <property type="entry name" value="Six-hairpin glycosidases"/>
    <property type="match status" value="1"/>
</dbReference>
<dbReference type="AlphaFoldDB" id="A0A8J3Y896"/>
<evidence type="ECO:0000313" key="3">
    <source>
        <dbReference type="EMBL" id="GIJ03083.1"/>
    </source>
</evidence>
<evidence type="ECO:0000259" key="2">
    <source>
        <dbReference type="Pfam" id="PF22422"/>
    </source>
</evidence>
<name>A0A8J3Y896_9ACTN</name>
<evidence type="ECO:0000259" key="1">
    <source>
        <dbReference type="Pfam" id="PF14742"/>
    </source>
</evidence>
<gene>
    <name evidence="3" type="ORF">Sya03_24350</name>
</gene>
<accession>A0A8J3Y896</accession>
<dbReference type="InterPro" id="IPR012341">
    <property type="entry name" value="6hp_glycosidase-like_sf"/>
</dbReference>
<dbReference type="InterPro" id="IPR054491">
    <property type="entry name" value="MGH1-like_GH"/>
</dbReference>
<dbReference type="InterPro" id="IPR008928">
    <property type="entry name" value="6-hairpin_glycosidase_sf"/>
</dbReference>